<name>A0A9D3Y578_DREPO</name>
<dbReference type="SUPFAM" id="SSF57302">
    <property type="entry name" value="Snake toxin-like"/>
    <property type="match status" value="1"/>
</dbReference>
<dbReference type="InterPro" id="IPR045860">
    <property type="entry name" value="Snake_toxin-like_sf"/>
</dbReference>
<dbReference type="PROSITE" id="PS51257">
    <property type="entry name" value="PROKAR_LIPOPROTEIN"/>
    <property type="match status" value="1"/>
</dbReference>
<dbReference type="PANTHER" id="PTHR24020:SF84">
    <property type="entry name" value="VWFA DOMAIN-CONTAINING PROTEIN"/>
    <property type="match status" value="1"/>
</dbReference>
<dbReference type="SMART" id="SM00327">
    <property type="entry name" value="VWA"/>
    <property type="match status" value="1"/>
</dbReference>
<dbReference type="InterPro" id="IPR035076">
    <property type="entry name" value="Toxin/TOLIP"/>
</dbReference>
<dbReference type="PROSITE" id="PS50234">
    <property type="entry name" value="VWFA"/>
    <property type="match status" value="1"/>
</dbReference>
<dbReference type="PANTHER" id="PTHR24020">
    <property type="entry name" value="COLLAGEN ALPHA"/>
    <property type="match status" value="1"/>
</dbReference>
<evidence type="ECO:0000313" key="4">
    <source>
        <dbReference type="Proteomes" id="UP000828390"/>
    </source>
</evidence>
<dbReference type="InterPro" id="IPR036465">
    <property type="entry name" value="vWFA_dom_sf"/>
</dbReference>
<dbReference type="Proteomes" id="UP000828390">
    <property type="component" value="Unassembled WGS sequence"/>
</dbReference>
<gene>
    <name evidence="3" type="ORF">DPMN_193921</name>
</gene>
<sequence length="343" mass="37259">MRINVILALCAGLLPGSVSCACQDIDPAACTLLMAANPNICTDPNIGPTACPRFCKLCPLECYHCNSTVMDYHDCNTTMQCPTGQICMRKELSSYFDGHHEYEMTCQMKEVCDGAGLSFGFGRRDLSVSCCDTDLCNYPQPPTTTTARMPITTTHQSTLCHVDLVFVVDESRAMSLREKAIVTFLHNIVIRLPVSADGVHVAAGTFSNTAQNRFDLTDHTTMQSALAAVDAITLNAGSGLSADLNAGLHYVIDHALTPAGGDRPNSDNVVVIITNHGTRNQQELTDQETMLHAMSQNVIAIEIGAARFENLSTDRQHEFRLTDPIQLNQILSRVVSLICAHGL</sequence>
<evidence type="ECO:0000313" key="3">
    <source>
        <dbReference type="EMBL" id="KAH3692109.1"/>
    </source>
</evidence>
<comment type="caution">
    <text evidence="3">The sequence shown here is derived from an EMBL/GenBank/DDBJ whole genome shotgun (WGS) entry which is preliminary data.</text>
</comment>
<feature type="signal peptide" evidence="1">
    <location>
        <begin position="1"/>
        <end position="20"/>
    </location>
</feature>
<dbReference type="Gene3D" id="2.10.60.10">
    <property type="entry name" value="CD59"/>
    <property type="match status" value="1"/>
</dbReference>
<dbReference type="InterPro" id="IPR002035">
    <property type="entry name" value="VWF_A"/>
</dbReference>
<accession>A0A9D3Y578</accession>
<dbReference type="CDD" id="cd00117">
    <property type="entry name" value="TFP"/>
    <property type="match status" value="1"/>
</dbReference>
<evidence type="ECO:0000256" key="1">
    <source>
        <dbReference type="SAM" id="SignalP"/>
    </source>
</evidence>
<feature type="domain" description="VWFA" evidence="2">
    <location>
        <begin position="163"/>
        <end position="334"/>
    </location>
</feature>
<reference evidence="3" key="2">
    <citation type="submission" date="2020-11" db="EMBL/GenBank/DDBJ databases">
        <authorList>
            <person name="McCartney M.A."/>
            <person name="Auch B."/>
            <person name="Kono T."/>
            <person name="Mallez S."/>
            <person name="Becker A."/>
            <person name="Gohl D.M."/>
            <person name="Silverstein K.A.T."/>
            <person name="Koren S."/>
            <person name="Bechman K.B."/>
            <person name="Herman A."/>
            <person name="Abrahante J.E."/>
            <person name="Garbe J."/>
        </authorList>
    </citation>
    <scope>NUCLEOTIDE SEQUENCE</scope>
    <source>
        <strain evidence="3">Duluth1</strain>
        <tissue evidence="3">Whole animal</tissue>
    </source>
</reference>
<dbReference type="EMBL" id="JAIWYP010000025">
    <property type="protein sequence ID" value="KAH3692109.1"/>
    <property type="molecule type" value="Genomic_DNA"/>
</dbReference>
<dbReference type="Pfam" id="PF00087">
    <property type="entry name" value="Toxin_TOLIP"/>
    <property type="match status" value="1"/>
</dbReference>
<organism evidence="3 4">
    <name type="scientific">Dreissena polymorpha</name>
    <name type="common">Zebra mussel</name>
    <name type="synonym">Mytilus polymorpha</name>
    <dbReference type="NCBI Taxonomy" id="45954"/>
    <lineage>
        <taxon>Eukaryota</taxon>
        <taxon>Metazoa</taxon>
        <taxon>Spiralia</taxon>
        <taxon>Lophotrochozoa</taxon>
        <taxon>Mollusca</taxon>
        <taxon>Bivalvia</taxon>
        <taxon>Autobranchia</taxon>
        <taxon>Heteroconchia</taxon>
        <taxon>Euheterodonta</taxon>
        <taxon>Imparidentia</taxon>
        <taxon>Neoheterodontei</taxon>
        <taxon>Myida</taxon>
        <taxon>Dreissenoidea</taxon>
        <taxon>Dreissenidae</taxon>
        <taxon>Dreissena</taxon>
    </lineage>
</organism>
<protein>
    <recommendedName>
        <fullName evidence="2">VWFA domain-containing protein</fullName>
    </recommendedName>
</protein>
<reference evidence="3" key="1">
    <citation type="journal article" date="2019" name="bioRxiv">
        <title>The Genome of the Zebra Mussel, Dreissena polymorpha: A Resource for Invasive Species Research.</title>
        <authorList>
            <person name="McCartney M.A."/>
            <person name="Auch B."/>
            <person name="Kono T."/>
            <person name="Mallez S."/>
            <person name="Zhang Y."/>
            <person name="Obille A."/>
            <person name="Becker A."/>
            <person name="Abrahante J.E."/>
            <person name="Garbe J."/>
            <person name="Badalamenti J.P."/>
            <person name="Herman A."/>
            <person name="Mangelson H."/>
            <person name="Liachko I."/>
            <person name="Sullivan S."/>
            <person name="Sone E.D."/>
            <person name="Koren S."/>
            <person name="Silverstein K.A.T."/>
            <person name="Beckman K.B."/>
            <person name="Gohl D.M."/>
        </authorList>
    </citation>
    <scope>NUCLEOTIDE SEQUENCE</scope>
    <source>
        <strain evidence="3">Duluth1</strain>
        <tissue evidence="3">Whole animal</tissue>
    </source>
</reference>
<dbReference type="OrthoDB" id="6151724at2759"/>
<evidence type="ECO:0000259" key="2">
    <source>
        <dbReference type="PROSITE" id="PS50234"/>
    </source>
</evidence>
<dbReference type="InterPro" id="IPR050525">
    <property type="entry name" value="ECM_Assembly_Org"/>
</dbReference>
<proteinExistence type="predicted"/>
<dbReference type="Gene3D" id="3.40.50.410">
    <property type="entry name" value="von Willebrand factor, type A domain"/>
    <property type="match status" value="1"/>
</dbReference>
<keyword evidence="4" id="KW-1185">Reference proteome</keyword>
<keyword evidence="1" id="KW-0732">Signal</keyword>
<dbReference type="Pfam" id="PF00092">
    <property type="entry name" value="VWA"/>
    <property type="match status" value="1"/>
</dbReference>
<feature type="chain" id="PRO_5039372265" description="VWFA domain-containing protein" evidence="1">
    <location>
        <begin position="21"/>
        <end position="343"/>
    </location>
</feature>
<dbReference type="AlphaFoldDB" id="A0A9D3Y578"/>
<dbReference type="SUPFAM" id="SSF53300">
    <property type="entry name" value="vWA-like"/>
    <property type="match status" value="1"/>
</dbReference>
<dbReference type="CDD" id="cd01450">
    <property type="entry name" value="vWFA_subfamily_ECM"/>
    <property type="match status" value="1"/>
</dbReference>